<sequence>MRDRKPSEQILADAWDRALETGIKWAVYGLAAGGALGVLLFRGGHARAGITGLGSGIGIGMAYADARREFQLLSSGRDERPLAPLAAPEDALASDRL</sequence>
<reference evidence="10 11" key="1">
    <citation type="journal article" date="2020" name="J. Phycol.">
        <title>Comparative genome analysis reveals Cyanidiococcus gen. nov., a new extremophilic red algal genus sister to Cyanidioschyzon (Cyanidioschyzonaceae, Rhodophyta).</title>
        <authorList>
            <person name="Liu S.-L."/>
            <person name="Chiang Y.-R."/>
            <person name="Yoon H.S."/>
            <person name="Fu H.-Y."/>
        </authorList>
    </citation>
    <scope>NUCLEOTIDE SEQUENCE [LARGE SCALE GENOMIC DNA]</scope>
    <source>
        <strain evidence="10 11">THAL066</strain>
    </source>
</reference>
<keyword evidence="7" id="KW-0496">Mitochondrion</keyword>
<evidence type="ECO:0000256" key="6">
    <source>
        <dbReference type="ARBA" id="ARBA00022989"/>
    </source>
</evidence>
<proteinExistence type="inferred from homology"/>
<feature type="transmembrane region" description="Helical" evidence="9">
    <location>
        <begin position="25"/>
        <end position="41"/>
    </location>
</feature>
<evidence type="ECO:0000256" key="2">
    <source>
        <dbReference type="ARBA" id="ARBA00004434"/>
    </source>
</evidence>
<gene>
    <name evidence="10" type="ORF">F1559_000786</name>
</gene>
<comment type="caution">
    <text evidence="10">The sequence shown here is derived from an EMBL/GenBank/DDBJ whole genome shotgun (WGS) entry which is preliminary data.</text>
</comment>
<keyword evidence="11" id="KW-1185">Reference proteome</keyword>
<dbReference type="Pfam" id="PF04418">
    <property type="entry name" value="DUF543"/>
    <property type="match status" value="1"/>
</dbReference>
<keyword evidence="4 9" id="KW-0812">Transmembrane</keyword>
<protein>
    <submittedName>
        <fullName evidence="10">Uncharacterized protein</fullName>
    </submittedName>
</protein>
<accession>A0A7J7IHP6</accession>
<evidence type="ECO:0000256" key="7">
    <source>
        <dbReference type="ARBA" id="ARBA00023128"/>
    </source>
</evidence>
<keyword evidence="6 9" id="KW-1133">Transmembrane helix</keyword>
<evidence type="ECO:0000313" key="10">
    <source>
        <dbReference type="EMBL" id="KAF6002635.1"/>
    </source>
</evidence>
<keyword evidence="5" id="KW-0999">Mitochondrion inner membrane</keyword>
<organism evidence="10 11">
    <name type="scientific">Cyanidiococcus yangmingshanensis</name>
    <dbReference type="NCBI Taxonomy" id="2690220"/>
    <lineage>
        <taxon>Eukaryota</taxon>
        <taxon>Rhodophyta</taxon>
        <taxon>Bangiophyceae</taxon>
        <taxon>Cyanidiales</taxon>
        <taxon>Cyanidiaceae</taxon>
        <taxon>Cyanidiococcus</taxon>
    </lineage>
</organism>
<evidence type="ECO:0000256" key="3">
    <source>
        <dbReference type="ARBA" id="ARBA00006792"/>
    </source>
</evidence>
<dbReference type="GO" id="GO:0061617">
    <property type="term" value="C:MICOS complex"/>
    <property type="evidence" value="ECO:0007669"/>
    <property type="project" value="InterPro"/>
</dbReference>
<dbReference type="Proteomes" id="UP000530660">
    <property type="component" value="Unassembled WGS sequence"/>
</dbReference>
<evidence type="ECO:0000256" key="5">
    <source>
        <dbReference type="ARBA" id="ARBA00022792"/>
    </source>
</evidence>
<comment type="subcellular location">
    <subcellularLocation>
        <location evidence="2">Mitochondrion inner membrane</location>
        <topology evidence="2">Single-pass membrane protein</topology>
    </subcellularLocation>
</comment>
<evidence type="ECO:0000256" key="1">
    <source>
        <dbReference type="ARBA" id="ARBA00002689"/>
    </source>
</evidence>
<keyword evidence="8 9" id="KW-0472">Membrane</keyword>
<evidence type="ECO:0000256" key="4">
    <source>
        <dbReference type="ARBA" id="ARBA00022692"/>
    </source>
</evidence>
<dbReference type="EMBL" id="VWRR01000009">
    <property type="protein sequence ID" value="KAF6002635.1"/>
    <property type="molecule type" value="Genomic_DNA"/>
</dbReference>
<dbReference type="PANTHER" id="PTHR21304:SF0">
    <property type="entry name" value="MICOS COMPLEX SUBUNIT MIC10"/>
    <property type="match status" value="1"/>
</dbReference>
<name>A0A7J7IHP6_9RHOD</name>
<evidence type="ECO:0000313" key="11">
    <source>
        <dbReference type="Proteomes" id="UP000530660"/>
    </source>
</evidence>
<evidence type="ECO:0000256" key="8">
    <source>
        <dbReference type="ARBA" id="ARBA00023136"/>
    </source>
</evidence>
<evidence type="ECO:0000256" key="9">
    <source>
        <dbReference type="SAM" id="Phobius"/>
    </source>
</evidence>
<dbReference type="PANTHER" id="PTHR21304">
    <property type="entry name" value="MICOS COMPLEX SUBUNIT MIC10"/>
    <property type="match status" value="1"/>
</dbReference>
<dbReference type="AlphaFoldDB" id="A0A7J7IHP6"/>
<comment type="similarity">
    <text evidence="3">Belongs to the MICOS complex subunit Mic10 family.</text>
</comment>
<dbReference type="InterPro" id="IPR007512">
    <property type="entry name" value="Mic10"/>
</dbReference>
<comment type="function">
    <text evidence="1">Component of the MICOS complex, a large protein complex of the mitochondrial inner membrane that plays crucial roles in the maintenance of crista junctions, inner membrane architecture, and formation of contact sites to the outer membrane.</text>
</comment>